<evidence type="ECO:0000313" key="10">
    <source>
        <dbReference type="Proteomes" id="UP001199355"/>
    </source>
</evidence>
<gene>
    <name evidence="9" type="primary">glgB</name>
    <name evidence="9" type="ORF">LKD45_05895</name>
</gene>
<dbReference type="PANTHER" id="PTHR43651:SF3">
    <property type="entry name" value="1,4-ALPHA-GLUCAN-BRANCHING ENZYME"/>
    <property type="match status" value="1"/>
</dbReference>
<evidence type="ECO:0000256" key="1">
    <source>
        <dbReference type="ARBA" id="ARBA00000826"/>
    </source>
</evidence>
<comment type="catalytic activity">
    <reaction evidence="1">
        <text>Transfers a segment of a (1-&gt;4)-alpha-D-glucan chain to a primary hydroxy group in a similar glucan chain.</text>
        <dbReference type="EC" id="2.4.1.18"/>
    </reaction>
</comment>
<dbReference type="EMBL" id="JAJEQF010000010">
    <property type="protein sequence ID" value="MCC2167232.1"/>
    <property type="molecule type" value="Genomic_DNA"/>
</dbReference>
<organism evidence="9 10">
    <name type="scientific">Gallintestinimicrobium propionicum</name>
    <dbReference type="NCBI Taxonomy" id="2981770"/>
    <lineage>
        <taxon>Bacteria</taxon>
        <taxon>Bacillati</taxon>
        <taxon>Bacillota</taxon>
        <taxon>Clostridia</taxon>
        <taxon>Lachnospirales</taxon>
        <taxon>Lachnospiraceae</taxon>
        <taxon>Gallintestinimicrobium</taxon>
    </lineage>
</organism>
<evidence type="ECO:0000256" key="3">
    <source>
        <dbReference type="ARBA" id="ARBA00009000"/>
    </source>
</evidence>
<dbReference type="EC" id="2.4.1.18" evidence="4 6"/>
<dbReference type="PIRSF" id="PIRSF000463">
    <property type="entry name" value="GlgB"/>
    <property type="match status" value="1"/>
</dbReference>
<dbReference type="AlphaFoldDB" id="A0AAE3AXI9"/>
<dbReference type="InterPro" id="IPR006407">
    <property type="entry name" value="GlgB"/>
</dbReference>
<comment type="caution">
    <text evidence="9">The sequence shown here is derived from an EMBL/GenBank/DDBJ whole genome shotgun (WGS) entry which is preliminary data.</text>
</comment>
<evidence type="ECO:0000256" key="4">
    <source>
        <dbReference type="ARBA" id="ARBA00012541"/>
    </source>
</evidence>
<protein>
    <recommendedName>
        <fullName evidence="4 6">1,4-alpha-glucan branching enzyme</fullName>
        <ecNumber evidence="4 6">2.4.1.18</ecNumber>
    </recommendedName>
</protein>
<dbReference type="InterPro" id="IPR017853">
    <property type="entry name" value="GH"/>
</dbReference>
<dbReference type="Proteomes" id="UP001199355">
    <property type="component" value="Unassembled WGS sequence"/>
</dbReference>
<name>A0AAE3AXI9_9FIRM</name>
<dbReference type="PANTHER" id="PTHR43651">
    <property type="entry name" value="1,4-ALPHA-GLUCAN-BRANCHING ENZYME"/>
    <property type="match status" value="1"/>
</dbReference>
<dbReference type="RefSeq" id="WP_308727996.1">
    <property type="nucleotide sequence ID" value="NZ_JAJEQF010000010.1"/>
</dbReference>
<dbReference type="InterPro" id="IPR044143">
    <property type="entry name" value="GlgB_N_E_set_prok"/>
</dbReference>
<dbReference type="GO" id="GO:0043169">
    <property type="term" value="F:cation binding"/>
    <property type="evidence" value="ECO:0007669"/>
    <property type="project" value="InterPro"/>
</dbReference>
<evidence type="ECO:0000256" key="6">
    <source>
        <dbReference type="NCBIfam" id="TIGR01515"/>
    </source>
</evidence>
<dbReference type="InterPro" id="IPR037439">
    <property type="entry name" value="Branching_enzy"/>
</dbReference>
<feature type="active site" description="Nucleophile" evidence="7">
    <location>
        <position position="291"/>
    </location>
</feature>
<dbReference type="Gene3D" id="2.60.40.10">
    <property type="entry name" value="Immunoglobulins"/>
    <property type="match status" value="1"/>
</dbReference>
<dbReference type="Gene3D" id="2.60.40.1180">
    <property type="entry name" value="Golgi alpha-mannosidase II"/>
    <property type="match status" value="1"/>
</dbReference>
<dbReference type="SMART" id="SM00642">
    <property type="entry name" value="Aamy"/>
    <property type="match status" value="1"/>
</dbReference>
<dbReference type="InterPro" id="IPR006048">
    <property type="entry name" value="A-amylase/branching_C"/>
</dbReference>
<dbReference type="Pfam" id="PF02806">
    <property type="entry name" value="Alpha-amylase_C"/>
    <property type="match status" value="1"/>
</dbReference>
<dbReference type="InterPro" id="IPR054169">
    <property type="entry name" value="GlgB_N"/>
</dbReference>
<evidence type="ECO:0000259" key="8">
    <source>
        <dbReference type="SMART" id="SM00642"/>
    </source>
</evidence>
<dbReference type="GO" id="GO:0004553">
    <property type="term" value="F:hydrolase activity, hydrolyzing O-glycosyl compounds"/>
    <property type="evidence" value="ECO:0007669"/>
    <property type="project" value="InterPro"/>
</dbReference>
<dbReference type="Gene3D" id="3.20.20.80">
    <property type="entry name" value="Glycosidases"/>
    <property type="match status" value="1"/>
</dbReference>
<dbReference type="InterPro" id="IPR013780">
    <property type="entry name" value="Glyco_hydro_b"/>
</dbReference>
<feature type="active site" description="Proton donor" evidence="7">
    <location>
        <position position="334"/>
    </location>
</feature>
<dbReference type="CDD" id="cd02855">
    <property type="entry name" value="E_set_GBE_prok_N"/>
    <property type="match status" value="1"/>
</dbReference>
<proteinExistence type="inferred from homology"/>
<dbReference type="InterPro" id="IPR013783">
    <property type="entry name" value="Ig-like_fold"/>
</dbReference>
<keyword evidence="5" id="KW-0808">Transferase</keyword>
<dbReference type="CDD" id="cd11322">
    <property type="entry name" value="AmyAc_Glg_BE"/>
    <property type="match status" value="1"/>
</dbReference>
<dbReference type="SUPFAM" id="SSF51445">
    <property type="entry name" value="(Trans)glycosidases"/>
    <property type="match status" value="1"/>
</dbReference>
<evidence type="ECO:0000313" key="9">
    <source>
        <dbReference type="EMBL" id="MCC2167232.1"/>
    </source>
</evidence>
<dbReference type="Pfam" id="PF22019">
    <property type="entry name" value="GlgB_N"/>
    <property type="match status" value="1"/>
</dbReference>
<evidence type="ECO:0000256" key="2">
    <source>
        <dbReference type="ARBA" id="ARBA00002953"/>
    </source>
</evidence>
<dbReference type="NCBIfam" id="NF008967">
    <property type="entry name" value="PRK12313.1"/>
    <property type="match status" value="1"/>
</dbReference>
<evidence type="ECO:0000256" key="7">
    <source>
        <dbReference type="PIRSR" id="PIRSR000463-1"/>
    </source>
</evidence>
<dbReference type="GO" id="GO:0005978">
    <property type="term" value="P:glycogen biosynthetic process"/>
    <property type="evidence" value="ECO:0007669"/>
    <property type="project" value="UniProtKB-UniRule"/>
</dbReference>
<dbReference type="SUPFAM" id="SSF51011">
    <property type="entry name" value="Glycosyl hydrolase domain"/>
    <property type="match status" value="1"/>
</dbReference>
<sequence length="589" mass="68488">MDFYGFYTGQEFEAYKYLGAHYTKERTTFRTFAPSAAGVELVLNGQGHGMQRVHDGNFYEITLDQVKEGDLYEFRIWHRDGSCQEHCDPYGFGMELRPAHKSVVRDLNRYAFTDEKWLKDREDISTKPLNIYEVHAGSFKKPGTGQTDWYTYEELGEVLIPYLKESGYNCVEFLPLSEHPCDESWGYQNTGFFAPTARYGTAEGLQKLVDQMHQNGIYVLLDFVPVHFATDDYGLKRYDGGELYEYPSRDVGVSEWGSCNFMHSRGEVRCFLQSAAYYWMKEFHFDGIRMDAISRIIYWQGDERRGVNGNAVDFIRFMNKGLKERVPNCILAAEDSTNFPGVTAPTDQGGLGFDLKWNMGWMHDTLEYFQLDPSARTDAYHKLTFSMMYAYNEHYLLPLSHDEVVHGKATILQKMNGDYERKFPQARAMYAYMMLHPGKKLNFMGNEIGQFREWDEKREQDWNLLDFPIHEAFYHYMKELNHLYLDHPALWEKDFNRDGFTWLDCHQEGRVIYAMQRMAGDQTVIGVFNFSAQPQNGYAVPLQKDGSYRELLNSDWECFGGSKKREEPVYENGCVLDLSPFSAVLLVNG</sequence>
<comment type="similarity">
    <text evidence="3">Belongs to the glycosyl hydrolase 13 family. GlgB subfamily.</text>
</comment>
<evidence type="ECO:0000256" key="5">
    <source>
        <dbReference type="ARBA" id="ARBA00022679"/>
    </source>
</evidence>
<dbReference type="GO" id="GO:0003844">
    <property type="term" value="F:1,4-alpha-glucan branching enzyme activity"/>
    <property type="evidence" value="ECO:0007669"/>
    <property type="project" value="UniProtKB-UniRule"/>
</dbReference>
<dbReference type="NCBIfam" id="TIGR01515">
    <property type="entry name" value="branching_enzym"/>
    <property type="match status" value="1"/>
</dbReference>
<accession>A0AAE3AXI9</accession>
<dbReference type="InterPro" id="IPR006047">
    <property type="entry name" value="GH13_cat_dom"/>
</dbReference>
<feature type="domain" description="Glycosyl hydrolase family 13 catalytic" evidence="8">
    <location>
        <begin position="133"/>
        <end position="484"/>
    </location>
</feature>
<reference evidence="9 10" key="1">
    <citation type="submission" date="2021-10" db="EMBL/GenBank/DDBJ databases">
        <title>Anaerobic single-cell dispensing facilitates the cultivation of human gut bacteria.</title>
        <authorList>
            <person name="Afrizal A."/>
        </authorList>
    </citation>
    <scope>NUCLEOTIDE SEQUENCE [LARGE SCALE GENOMIC DNA]</scope>
    <source>
        <strain evidence="9 10">CLA-AA-H244</strain>
    </source>
</reference>
<dbReference type="Pfam" id="PF00128">
    <property type="entry name" value="Alpha-amylase"/>
    <property type="match status" value="1"/>
</dbReference>
<dbReference type="GO" id="GO:0005829">
    <property type="term" value="C:cytosol"/>
    <property type="evidence" value="ECO:0007669"/>
    <property type="project" value="TreeGrafter"/>
</dbReference>
<comment type="function">
    <text evidence="2">Catalyzes the formation of the alpha-1,6-glucosidic linkages in glycogen by scission of a 1,4-alpha-linked oligosaccharide from growing alpha-1,4-glucan chains and the subsequent attachment of the oligosaccharide to the alpha-1,6 position.</text>
</comment>
<keyword evidence="10" id="KW-1185">Reference proteome</keyword>